<keyword evidence="7 11" id="KW-0594">Phospholipid biosynthesis</keyword>
<evidence type="ECO:0000256" key="6">
    <source>
        <dbReference type="ARBA" id="ARBA00023145"/>
    </source>
</evidence>
<feature type="chain" id="PRO_5027184083" description="Phosphatidylserine decarboxylase alpha chain" evidence="11">
    <location>
        <begin position="187"/>
        <end position="217"/>
    </location>
</feature>
<comment type="PTM">
    <text evidence="11">Is synthesized initially as an inactive proenzyme. Formation of the active enzyme involves a self-maturation process in which the active site pyruvoyl group is generated from an internal serine residue via an autocatalytic post-translational modification. Two non-identical subunits are generated from the proenzyme in this reaction, and the pyruvate is formed at the N-terminus of the alpha chain, which is derived from the carboxyl end of the proenzyme. The post-translation cleavage follows an unusual pathway, termed non-hydrolytic serinolysis, in which the side chain hydroxyl group of the serine supplies its oxygen atom to form the C-terminus of the beta chain, while the remainder of the serine residue undergoes an oxidative deamination to produce ammonia and the pyruvoyl prosthetic group on the alpha chain.</text>
</comment>
<keyword evidence="12" id="KW-0812">Transmembrane</keyword>
<dbReference type="Proteomes" id="UP000468650">
    <property type="component" value="Unassembled WGS sequence"/>
</dbReference>
<evidence type="ECO:0000256" key="5">
    <source>
        <dbReference type="ARBA" id="ARBA00023136"/>
    </source>
</evidence>
<keyword evidence="1 11" id="KW-1003">Cell membrane</keyword>
<dbReference type="AlphaFoldDB" id="A0A6N6RKG2"/>
<keyword evidence="4 11" id="KW-0443">Lipid metabolism</keyword>
<dbReference type="GO" id="GO:0004609">
    <property type="term" value="F:phosphatidylserine decarboxylase activity"/>
    <property type="evidence" value="ECO:0007669"/>
    <property type="project" value="UniProtKB-UniRule"/>
</dbReference>
<keyword evidence="9 11" id="KW-1208">Phospholipid metabolism</keyword>
<keyword evidence="10 11" id="KW-0670">Pyruvate</keyword>
<protein>
    <recommendedName>
        <fullName evidence="11">Phosphatidylserine decarboxylase proenzyme</fullName>
        <ecNumber evidence="11">4.1.1.65</ecNumber>
    </recommendedName>
    <component>
        <recommendedName>
            <fullName evidence="11">Phosphatidylserine decarboxylase alpha chain</fullName>
        </recommendedName>
    </component>
    <component>
        <recommendedName>
            <fullName evidence="11">Phosphatidylserine decarboxylase beta chain</fullName>
        </recommendedName>
    </component>
</protein>
<gene>
    <name evidence="11" type="primary">psd</name>
    <name evidence="13" type="ORF">F8C67_13110</name>
</gene>
<evidence type="ECO:0000256" key="7">
    <source>
        <dbReference type="ARBA" id="ARBA00023209"/>
    </source>
</evidence>
<dbReference type="InterPro" id="IPR033175">
    <property type="entry name" value="PSD-A"/>
</dbReference>
<evidence type="ECO:0000256" key="10">
    <source>
        <dbReference type="ARBA" id="ARBA00023317"/>
    </source>
</evidence>
<keyword evidence="2 11" id="KW-0444">Lipid biosynthesis</keyword>
<comment type="function">
    <text evidence="11">Catalyzes the formation of phosphatidylethanolamine (PtdEtn) from phosphatidylserine (PtdSer).</text>
</comment>
<evidence type="ECO:0000256" key="2">
    <source>
        <dbReference type="ARBA" id="ARBA00022516"/>
    </source>
</evidence>
<keyword evidence="5 11" id="KW-0472">Membrane</keyword>
<feature type="transmembrane region" description="Helical" evidence="12">
    <location>
        <begin position="12"/>
        <end position="28"/>
    </location>
</feature>
<feature type="chain" id="PRO_5027184084" description="Phosphatidylserine decarboxylase beta chain" evidence="11">
    <location>
        <begin position="1"/>
        <end position="186"/>
    </location>
</feature>
<comment type="similarity">
    <text evidence="11">Belongs to the phosphatidylserine decarboxylase family. PSD-A subfamily.</text>
</comment>
<evidence type="ECO:0000256" key="1">
    <source>
        <dbReference type="ARBA" id="ARBA00022475"/>
    </source>
</evidence>
<keyword evidence="6 11" id="KW-0865">Zymogen</keyword>
<keyword evidence="12" id="KW-1133">Transmembrane helix</keyword>
<dbReference type="InterPro" id="IPR003817">
    <property type="entry name" value="PS_Dcarbxylase"/>
</dbReference>
<comment type="caution">
    <text evidence="13">The sequence shown here is derived from an EMBL/GenBank/DDBJ whole genome shotgun (WGS) entry which is preliminary data.</text>
</comment>
<dbReference type="NCBIfam" id="NF003685">
    <property type="entry name" value="PRK05305.2-5"/>
    <property type="match status" value="1"/>
</dbReference>
<dbReference type="UniPathway" id="UPA00558">
    <property type="reaction ID" value="UER00616"/>
</dbReference>
<dbReference type="Pfam" id="PF02666">
    <property type="entry name" value="PS_Dcarbxylase"/>
    <property type="match status" value="1"/>
</dbReference>
<proteinExistence type="inferred from homology"/>
<dbReference type="RefSeq" id="WP_151668319.1">
    <property type="nucleotide sequence ID" value="NZ_WBVO01000013.1"/>
</dbReference>
<reference evidence="13 14" key="1">
    <citation type="submission" date="2019-09" db="EMBL/GenBank/DDBJ databases">
        <title>Genomes of family Cryomorphaceae.</title>
        <authorList>
            <person name="Bowman J.P."/>
        </authorList>
    </citation>
    <scope>NUCLEOTIDE SEQUENCE [LARGE SCALE GENOMIC DNA]</scope>
    <source>
        <strain evidence="13 14">LMG 25704</strain>
    </source>
</reference>
<keyword evidence="3 11" id="KW-0210">Decarboxylase</keyword>
<evidence type="ECO:0000256" key="4">
    <source>
        <dbReference type="ARBA" id="ARBA00023098"/>
    </source>
</evidence>
<keyword evidence="14" id="KW-1185">Reference proteome</keyword>
<organism evidence="13 14">
    <name type="scientific">Phaeocystidibacter luteus</name>
    <dbReference type="NCBI Taxonomy" id="911197"/>
    <lineage>
        <taxon>Bacteria</taxon>
        <taxon>Pseudomonadati</taxon>
        <taxon>Bacteroidota</taxon>
        <taxon>Flavobacteriia</taxon>
        <taxon>Flavobacteriales</taxon>
        <taxon>Phaeocystidibacteraceae</taxon>
        <taxon>Phaeocystidibacter</taxon>
    </lineage>
</organism>
<feature type="site" description="Cleavage (non-hydrolytic); by autocatalysis" evidence="11">
    <location>
        <begin position="186"/>
        <end position="187"/>
    </location>
</feature>
<evidence type="ECO:0000256" key="9">
    <source>
        <dbReference type="ARBA" id="ARBA00023264"/>
    </source>
</evidence>
<feature type="modified residue" description="Pyruvic acid (Ser); by autocatalysis" evidence="11">
    <location>
        <position position="187"/>
    </location>
</feature>
<evidence type="ECO:0000256" key="12">
    <source>
        <dbReference type="SAM" id="Phobius"/>
    </source>
</evidence>
<dbReference type="PANTHER" id="PTHR35809">
    <property type="entry name" value="ARCHAETIDYLSERINE DECARBOXYLASE PROENZYME-RELATED"/>
    <property type="match status" value="1"/>
</dbReference>
<dbReference type="GO" id="GO:0005886">
    <property type="term" value="C:plasma membrane"/>
    <property type="evidence" value="ECO:0007669"/>
    <property type="project" value="UniProtKB-SubCell"/>
</dbReference>
<dbReference type="NCBIfam" id="NF003678">
    <property type="entry name" value="PRK05305.1-2"/>
    <property type="match status" value="1"/>
</dbReference>
<comment type="catalytic activity">
    <reaction evidence="11">
        <text>a 1,2-diacyl-sn-glycero-3-phospho-L-serine + H(+) = a 1,2-diacyl-sn-glycero-3-phosphoethanolamine + CO2</text>
        <dbReference type="Rhea" id="RHEA:20828"/>
        <dbReference type="ChEBI" id="CHEBI:15378"/>
        <dbReference type="ChEBI" id="CHEBI:16526"/>
        <dbReference type="ChEBI" id="CHEBI:57262"/>
        <dbReference type="ChEBI" id="CHEBI:64612"/>
        <dbReference type="EC" id="4.1.1.65"/>
    </reaction>
</comment>
<dbReference type="EC" id="4.1.1.65" evidence="11"/>
<feature type="active site" description="Schiff-base intermediate with substrate; via pyruvic acid" evidence="11">
    <location>
        <position position="187"/>
    </location>
</feature>
<evidence type="ECO:0000256" key="3">
    <source>
        <dbReference type="ARBA" id="ARBA00022793"/>
    </source>
</evidence>
<dbReference type="EMBL" id="WBVO01000013">
    <property type="protein sequence ID" value="KAB2806802.1"/>
    <property type="molecule type" value="Genomic_DNA"/>
</dbReference>
<keyword evidence="8 11" id="KW-0456">Lyase</keyword>
<dbReference type="PANTHER" id="PTHR35809:SF1">
    <property type="entry name" value="ARCHAETIDYLSERINE DECARBOXYLASE PROENZYME-RELATED"/>
    <property type="match status" value="1"/>
</dbReference>
<evidence type="ECO:0000313" key="14">
    <source>
        <dbReference type="Proteomes" id="UP000468650"/>
    </source>
</evidence>
<comment type="pathway">
    <text evidence="11">Phospholipid metabolism; phosphatidylethanolamine biosynthesis; phosphatidylethanolamine from CDP-diacylglycerol: step 2/2.</text>
</comment>
<comment type="subcellular location">
    <subcellularLocation>
        <location evidence="11">Cell membrane</location>
        <topology evidence="11">Peripheral membrane protein</topology>
    </subcellularLocation>
</comment>
<comment type="subunit">
    <text evidence="11">Heterodimer of a large membrane-associated beta subunit and a small pyruvoyl-containing alpha subunit.</text>
</comment>
<dbReference type="HAMAP" id="MF_00664">
    <property type="entry name" value="PS_decarb_PSD_A"/>
    <property type="match status" value="1"/>
</dbReference>
<comment type="cofactor">
    <cofactor evidence="11">
        <name>pyruvate</name>
        <dbReference type="ChEBI" id="CHEBI:15361"/>
    </cofactor>
    <text evidence="11">Binds 1 pyruvoyl group covalently per subunit.</text>
</comment>
<evidence type="ECO:0000256" key="11">
    <source>
        <dbReference type="HAMAP-Rule" id="MF_00664"/>
    </source>
</evidence>
<evidence type="ECO:0000313" key="13">
    <source>
        <dbReference type="EMBL" id="KAB2806802.1"/>
    </source>
</evidence>
<sequence>MKLHREGKKPLFVALLILTALNVLLSFIGLHEYILSGLVLASIVLYGFMVYFFRDPNRYTNVEANQLICPADGKVVAIQEVEEAEFFNDKRIQVSIFMSPLNVHVNRYPIGGKVVYSKHHPGAFLVAWHPKSSTLNERTTVVVETANGEQVMHRQIAGAVARRIINYAQPKQVVKTGQESGFIRFGSRVDILLPLSAKVLVNIDDRPVGGETILAEL</sequence>
<feature type="transmembrane region" description="Helical" evidence="12">
    <location>
        <begin position="34"/>
        <end position="53"/>
    </location>
</feature>
<dbReference type="OrthoDB" id="9790893at2"/>
<dbReference type="GO" id="GO:0006646">
    <property type="term" value="P:phosphatidylethanolamine biosynthetic process"/>
    <property type="evidence" value="ECO:0007669"/>
    <property type="project" value="UniProtKB-UniRule"/>
</dbReference>
<accession>A0A6N6RKG2</accession>
<evidence type="ECO:0000256" key="8">
    <source>
        <dbReference type="ARBA" id="ARBA00023239"/>
    </source>
</evidence>
<name>A0A6N6RKG2_9FLAO</name>